<dbReference type="EnsemblPlants" id="TuG1812G0300000294.01.T01">
    <property type="protein sequence ID" value="TuG1812G0300000294.01.T01"/>
    <property type="gene ID" value="TuG1812G0300000294.01"/>
</dbReference>
<evidence type="ECO:0000313" key="2">
    <source>
        <dbReference type="EnsemblPlants" id="TuG1812G0300000294.01.T01"/>
    </source>
</evidence>
<reference evidence="3" key="1">
    <citation type="journal article" date="2013" name="Nature">
        <title>Draft genome of the wheat A-genome progenitor Triticum urartu.</title>
        <authorList>
            <person name="Ling H.Q."/>
            <person name="Zhao S."/>
            <person name="Liu D."/>
            <person name="Wang J."/>
            <person name="Sun H."/>
            <person name="Zhang C."/>
            <person name="Fan H."/>
            <person name="Li D."/>
            <person name="Dong L."/>
            <person name="Tao Y."/>
            <person name="Gao C."/>
            <person name="Wu H."/>
            <person name="Li Y."/>
            <person name="Cui Y."/>
            <person name="Guo X."/>
            <person name="Zheng S."/>
            <person name="Wang B."/>
            <person name="Yu K."/>
            <person name="Liang Q."/>
            <person name="Yang W."/>
            <person name="Lou X."/>
            <person name="Chen J."/>
            <person name="Feng M."/>
            <person name="Jian J."/>
            <person name="Zhang X."/>
            <person name="Luo G."/>
            <person name="Jiang Y."/>
            <person name="Liu J."/>
            <person name="Wang Z."/>
            <person name="Sha Y."/>
            <person name="Zhang B."/>
            <person name="Wu H."/>
            <person name="Tang D."/>
            <person name="Shen Q."/>
            <person name="Xue P."/>
            <person name="Zou S."/>
            <person name="Wang X."/>
            <person name="Liu X."/>
            <person name="Wang F."/>
            <person name="Yang Y."/>
            <person name="An X."/>
            <person name="Dong Z."/>
            <person name="Zhang K."/>
            <person name="Zhang X."/>
            <person name="Luo M.C."/>
            <person name="Dvorak J."/>
            <person name="Tong Y."/>
            <person name="Wang J."/>
            <person name="Yang H."/>
            <person name="Li Z."/>
            <person name="Wang D."/>
            <person name="Zhang A."/>
            <person name="Wang J."/>
        </authorList>
    </citation>
    <scope>NUCLEOTIDE SEQUENCE</scope>
    <source>
        <strain evidence="3">cv. G1812</strain>
    </source>
</reference>
<sequence>MCSDALGGRLHRGQCSGVVVVWRPGLDAPVSSASDMGGSDQEPKDADSLEYSDQQTRLCIPIIETRRVFPFLTSIGRRSRLLSHLRRMLLGTRSMSLSMKTRMLTGCSLAIFLRIQQVFPKLCHKDEEC</sequence>
<proteinExistence type="predicted"/>
<evidence type="ECO:0000256" key="1">
    <source>
        <dbReference type="SAM" id="MobiDB-lite"/>
    </source>
</evidence>
<keyword evidence="3" id="KW-1185">Reference proteome</keyword>
<name>A0A8R7PM76_TRIUA</name>
<protein>
    <submittedName>
        <fullName evidence="2">Uncharacterized protein</fullName>
    </submittedName>
</protein>
<organism evidence="2 3">
    <name type="scientific">Triticum urartu</name>
    <name type="common">Red wild einkorn</name>
    <name type="synonym">Crithodium urartu</name>
    <dbReference type="NCBI Taxonomy" id="4572"/>
    <lineage>
        <taxon>Eukaryota</taxon>
        <taxon>Viridiplantae</taxon>
        <taxon>Streptophyta</taxon>
        <taxon>Embryophyta</taxon>
        <taxon>Tracheophyta</taxon>
        <taxon>Spermatophyta</taxon>
        <taxon>Magnoliopsida</taxon>
        <taxon>Liliopsida</taxon>
        <taxon>Poales</taxon>
        <taxon>Poaceae</taxon>
        <taxon>BOP clade</taxon>
        <taxon>Pooideae</taxon>
        <taxon>Triticodae</taxon>
        <taxon>Triticeae</taxon>
        <taxon>Triticinae</taxon>
        <taxon>Triticum</taxon>
    </lineage>
</organism>
<reference evidence="2" key="2">
    <citation type="submission" date="2018-03" db="EMBL/GenBank/DDBJ databases">
        <title>The Triticum urartu genome reveals the dynamic nature of wheat genome evolution.</title>
        <authorList>
            <person name="Ling H."/>
            <person name="Ma B."/>
            <person name="Shi X."/>
            <person name="Liu H."/>
            <person name="Dong L."/>
            <person name="Sun H."/>
            <person name="Cao Y."/>
            <person name="Gao Q."/>
            <person name="Zheng S."/>
            <person name="Li Y."/>
            <person name="Yu Y."/>
            <person name="Du H."/>
            <person name="Qi M."/>
            <person name="Li Y."/>
            <person name="Yu H."/>
            <person name="Cui Y."/>
            <person name="Wang N."/>
            <person name="Chen C."/>
            <person name="Wu H."/>
            <person name="Zhao Y."/>
            <person name="Zhang J."/>
            <person name="Li Y."/>
            <person name="Zhou W."/>
            <person name="Zhang B."/>
            <person name="Hu W."/>
            <person name="Eijk M."/>
            <person name="Tang J."/>
            <person name="Witsenboer H."/>
            <person name="Zhao S."/>
            <person name="Li Z."/>
            <person name="Zhang A."/>
            <person name="Wang D."/>
            <person name="Liang C."/>
        </authorList>
    </citation>
    <scope>NUCLEOTIDE SEQUENCE [LARGE SCALE GENOMIC DNA]</scope>
    <source>
        <strain evidence="2">cv. G1812</strain>
    </source>
</reference>
<accession>A0A8R7PM76</accession>
<dbReference type="Gramene" id="TuG1812G0300000294.01.T01">
    <property type="protein sequence ID" value="TuG1812G0300000294.01.T01"/>
    <property type="gene ID" value="TuG1812G0300000294.01"/>
</dbReference>
<feature type="region of interest" description="Disordered" evidence="1">
    <location>
        <begin position="30"/>
        <end position="52"/>
    </location>
</feature>
<dbReference type="AlphaFoldDB" id="A0A8R7PM76"/>
<dbReference type="Proteomes" id="UP000015106">
    <property type="component" value="Chromosome 3"/>
</dbReference>
<reference evidence="2" key="3">
    <citation type="submission" date="2022-06" db="UniProtKB">
        <authorList>
            <consortium name="EnsemblPlants"/>
        </authorList>
    </citation>
    <scope>IDENTIFICATION</scope>
</reference>
<evidence type="ECO:0000313" key="3">
    <source>
        <dbReference type="Proteomes" id="UP000015106"/>
    </source>
</evidence>